<keyword evidence="3" id="KW-0067">ATP-binding</keyword>
<evidence type="ECO:0000259" key="4">
    <source>
        <dbReference type="PROSITE" id="PS50011"/>
    </source>
</evidence>
<dbReference type="PANTHER" id="PTHR47989">
    <property type="entry name" value="OS01G0750732 PROTEIN"/>
    <property type="match status" value="1"/>
</dbReference>
<sequence>MVQVSLLGRLHHRNLVNLVGYCVDKGQHMLIYQFMSNGSLANLLYGQEERILSWDERLQIALDISHGIEYLHEGAVPPVIHRDLKSANILLDRLMRAKVADFGLSKEEVFDGRNSGLKGTYGYIDPVYMSTNKLTTKSDIYSFGIIIFELITTIHPQQNLMEYVNLAAMSPDGVDEILDKKLVGECSLEEVRGLASIAHKCLHKSPRKRPSIAEVSQAILKIKQRRLAKVDTMSFAGSEFSRAVSLIEDQQVELGRMASLKGIE</sequence>
<gene>
    <name evidence="5" type="ORF">FSB_LOCUS34785</name>
</gene>
<feature type="domain" description="Protein kinase" evidence="4">
    <location>
        <begin position="1"/>
        <end position="220"/>
    </location>
</feature>
<dbReference type="EMBL" id="OIVN01002846">
    <property type="protein sequence ID" value="SPD06903.1"/>
    <property type="molecule type" value="Genomic_DNA"/>
</dbReference>
<keyword evidence="1" id="KW-0418">Kinase</keyword>
<proteinExistence type="predicted"/>
<dbReference type="InterPro" id="IPR000719">
    <property type="entry name" value="Prot_kinase_dom"/>
</dbReference>
<dbReference type="FunFam" id="1.10.510.10:FF:000496">
    <property type="entry name" value="Calcium/calmodulin-regulated receptor-like kinase 2"/>
    <property type="match status" value="1"/>
</dbReference>
<evidence type="ECO:0000256" key="3">
    <source>
        <dbReference type="ARBA" id="ARBA00022840"/>
    </source>
</evidence>
<keyword evidence="2" id="KW-0547">Nucleotide-binding</keyword>
<organism evidence="5">
    <name type="scientific">Fagus sylvatica</name>
    <name type="common">Beechnut</name>
    <dbReference type="NCBI Taxonomy" id="28930"/>
    <lineage>
        <taxon>Eukaryota</taxon>
        <taxon>Viridiplantae</taxon>
        <taxon>Streptophyta</taxon>
        <taxon>Embryophyta</taxon>
        <taxon>Tracheophyta</taxon>
        <taxon>Spermatophyta</taxon>
        <taxon>Magnoliopsida</taxon>
        <taxon>eudicotyledons</taxon>
        <taxon>Gunneridae</taxon>
        <taxon>Pentapetalae</taxon>
        <taxon>rosids</taxon>
        <taxon>fabids</taxon>
        <taxon>Fagales</taxon>
        <taxon>Fagaceae</taxon>
        <taxon>Fagus</taxon>
    </lineage>
</organism>
<dbReference type="PROSITE" id="PS00108">
    <property type="entry name" value="PROTEIN_KINASE_ST"/>
    <property type="match status" value="1"/>
</dbReference>
<evidence type="ECO:0000256" key="1">
    <source>
        <dbReference type="ARBA" id="ARBA00022527"/>
    </source>
</evidence>
<accession>A0A2N9H543</accession>
<dbReference type="PROSITE" id="PS50011">
    <property type="entry name" value="PROTEIN_KINASE_DOM"/>
    <property type="match status" value="1"/>
</dbReference>
<evidence type="ECO:0000313" key="5">
    <source>
        <dbReference type="EMBL" id="SPD06903.1"/>
    </source>
</evidence>
<dbReference type="GO" id="GO:0005524">
    <property type="term" value="F:ATP binding"/>
    <property type="evidence" value="ECO:0007669"/>
    <property type="project" value="UniProtKB-KW"/>
</dbReference>
<dbReference type="Gene3D" id="1.10.510.10">
    <property type="entry name" value="Transferase(Phosphotransferase) domain 1"/>
    <property type="match status" value="1"/>
</dbReference>
<dbReference type="InterPro" id="IPR008271">
    <property type="entry name" value="Ser/Thr_kinase_AS"/>
</dbReference>
<dbReference type="AlphaFoldDB" id="A0A2N9H543"/>
<dbReference type="GO" id="GO:0004674">
    <property type="term" value="F:protein serine/threonine kinase activity"/>
    <property type="evidence" value="ECO:0007669"/>
    <property type="project" value="UniProtKB-KW"/>
</dbReference>
<evidence type="ECO:0000256" key="2">
    <source>
        <dbReference type="ARBA" id="ARBA00022741"/>
    </source>
</evidence>
<dbReference type="PIRSF" id="PIRSF000654">
    <property type="entry name" value="Integrin-linked_kinase"/>
    <property type="match status" value="1"/>
</dbReference>
<dbReference type="Pfam" id="PF07714">
    <property type="entry name" value="PK_Tyr_Ser-Thr"/>
    <property type="match status" value="1"/>
</dbReference>
<name>A0A2N9H543_FAGSY</name>
<keyword evidence="1" id="KW-0808">Transferase</keyword>
<dbReference type="SMART" id="SM00220">
    <property type="entry name" value="S_TKc"/>
    <property type="match status" value="1"/>
</dbReference>
<dbReference type="Gene3D" id="3.30.200.20">
    <property type="entry name" value="Phosphorylase Kinase, domain 1"/>
    <property type="match status" value="1"/>
</dbReference>
<dbReference type="SUPFAM" id="SSF56112">
    <property type="entry name" value="Protein kinase-like (PK-like)"/>
    <property type="match status" value="1"/>
</dbReference>
<protein>
    <recommendedName>
        <fullName evidence="4">Protein kinase domain-containing protein</fullName>
    </recommendedName>
</protein>
<keyword evidence="1" id="KW-0723">Serine/threonine-protein kinase</keyword>
<dbReference type="PANTHER" id="PTHR47989:SF43">
    <property type="entry name" value="CALCIUM_CALMODULIN-REGULATED RECEPTOR-LIKE KINASE 2"/>
    <property type="match status" value="1"/>
</dbReference>
<dbReference type="InterPro" id="IPR001245">
    <property type="entry name" value="Ser-Thr/Tyr_kinase_cat_dom"/>
</dbReference>
<dbReference type="InterPro" id="IPR011009">
    <property type="entry name" value="Kinase-like_dom_sf"/>
</dbReference>
<reference evidence="5" key="1">
    <citation type="submission" date="2018-02" db="EMBL/GenBank/DDBJ databases">
        <authorList>
            <person name="Cohen D.B."/>
            <person name="Kent A.D."/>
        </authorList>
    </citation>
    <scope>NUCLEOTIDE SEQUENCE</scope>
</reference>